<dbReference type="AlphaFoldDB" id="A0ABD5P0P0"/>
<organism evidence="1 2">
    <name type="scientific">Natribaculum luteum</name>
    <dbReference type="NCBI Taxonomy" id="1586232"/>
    <lineage>
        <taxon>Archaea</taxon>
        <taxon>Methanobacteriati</taxon>
        <taxon>Methanobacteriota</taxon>
        <taxon>Stenosarchaea group</taxon>
        <taxon>Halobacteria</taxon>
        <taxon>Halobacteriales</taxon>
        <taxon>Natrialbaceae</taxon>
        <taxon>Natribaculum</taxon>
    </lineage>
</organism>
<gene>
    <name evidence="1" type="ORF">ACFOZ7_12990</name>
</gene>
<proteinExistence type="predicted"/>
<reference evidence="1 2" key="1">
    <citation type="journal article" date="2014" name="Int. J. Syst. Evol. Microbiol.">
        <title>Complete genome sequence of Corynebacterium casei LMG S-19264T (=DSM 44701T), isolated from a smear-ripened cheese.</title>
        <authorList>
            <consortium name="US DOE Joint Genome Institute (JGI-PGF)"/>
            <person name="Walter F."/>
            <person name="Albersmeier A."/>
            <person name="Kalinowski J."/>
            <person name="Ruckert C."/>
        </authorList>
    </citation>
    <scope>NUCLEOTIDE SEQUENCE [LARGE SCALE GENOMIC DNA]</scope>
    <source>
        <strain evidence="1 2">IBRC-M 10912</strain>
    </source>
</reference>
<evidence type="ECO:0008006" key="3">
    <source>
        <dbReference type="Google" id="ProtNLM"/>
    </source>
</evidence>
<protein>
    <recommendedName>
        <fullName evidence="3">ApeA N-terminal domain-containing protein</fullName>
    </recommendedName>
</protein>
<dbReference type="RefSeq" id="WP_246972367.1">
    <property type="nucleotide sequence ID" value="NZ_CP095397.1"/>
</dbReference>
<comment type="caution">
    <text evidence="1">The sequence shown here is derived from an EMBL/GenBank/DDBJ whole genome shotgun (WGS) entry which is preliminary data.</text>
</comment>
<evidence type="ECO:0000313" key="1">
    <source>
        <dbReference type="EMBL" id="MFC4247856.1"/>
    </source>
</evidence>
<evidence type="ECO:0000313" key="2">
    <source>
        <dbReference type="Proteomes" id="UP001595821"/>
    </source>
</evidence>
<dbReference type="Proteomes" id="UP001595821">
    <property type="component" value="Unassembled WGS sequence"/>
</dbReference>
<name>A0ABD5P0P0_9EURY</name>
<dbReference type="GeneID" id="71852977"/>
<accession>A0ABD5P0P0</accession>
<sequence length="419" mass="47037">MIDPSDEYWNINLELEIEGVSRPVQFSITEAGLLELRVDSSFEYQQHPNEAYHQVKGQTDDGSEIILKNVFAKKISAQHVTGKPSEYEIVELEGPSEATIDGCDGYTFVDESTTFEFDLLCFNPDIGTSQTDARTLIKRVDWEATAINLATTDERIKFIKTHKTPVLTAKIQIEQEVNGDIERQLRTAKRKLLKILELLSFVQGVKGAPIKAELVQVDGESIETHEESLDFIRVFNSRGACDIGGSFTSHRLVHPIFQTDYLEEVYDSYTASVRNDLRLKQIIGYYVDTINSTRTVEGEFMTLANAIELFALRNAGGNTPSGGTKAKIEKLVNDLQVDVTDLVSISGTYDPKMGNTVPEYFYYKSRNYLAHGAPDVSSSDLWDDYRATLVLLQRAIRNQLFGGGNCPDYVKDIEPMELV</sequence>
<dbReference type="EMBL" id="JBHSDJ010000103">
    <property type="protein sequence ID" value="MFC4247856.1"/>
    <property type="molecule type" value="Genomic_DNA"/>
</dbReference>